<dbReference type="Pfam" id="PF00498">
    <property type="entry name" value="FHA"/>
    <property type="match status" value="1"/>
</dbReference>
<keyword evidence="1" id="KW-1133">Transmembrane helix</keyword>
<name>A0A1H6W314_9FIRM</name>
<gene>
    <name evidence="3" type="ORF">SAMN05660742_103205</name>
</gene>
<evidence type="ECO:0000259" key="2">
    <source>
        <dbReference type="PROSITE" id="PS50006"/>
    </source>
</evidence>
<dbReference type="STRING" id="84035.SAMN05660742_103205"/>
<keyword evidence="1" id="KW-0812">Transmembrane</keyword>
<proteinExistence type="predicted"/>
<keyword evidence="4" id="KW-1185">Reference proteome</keyword>
<dbReference type="InterPro" id="IPR008984">
    <property type="entry name" value="SMAD_FHA_dom_sf"/>
</dbReference>
<evidence type="ECO:0000256" key="1">
    <source>
        <dbReference type="SAM" id="Phobius"/>
    </source>
</evidence>
<dbReference type="EMBL" id="FNZK01000003">
    <property type="protein sequence ID" value="SEJ11293.1"/>
    <property type="molecule type" value="Genomic_DNA"/>
</dbReference>
<organism evidence="3 4">
    <name type="scientific">Propionispira arboris</name>
    <dbReference type="NCBI Taxonomy" id="84035"/>
    <lineage>
        <taxon>Bacteria</taxon>
        <taxon>Bacillati</taxon>
        <taxon>Bacillota</taxon>
        <taxon>Negativicutes</taxon>
        <taxon>Selenomonadales</taxon>
        <taxon>Selenomonadaceae</taxon>
        <taxon>Propionispira</taxon>
    </lineage>
</organism>
<feature type="domain" description="FHA" evidence="2">
    <location>
        <begin position="74"/>
        <end position="123"/>
    </location>
</feature>
<dbReference type="PROSITE" id="PS50006">
    <property type="entry name" value="FHA_DOMAIN"/>
    <property type="match status" value="1"/>
</dbReference>
<dbReference type="AlphaFoldDB" id="A0A1H6W314"/>
<dbReference type="Gene3D" id="2.60.200.20">
    <property type="match status" value="1"/>
</dbReference>
<dbReference type="Proteomes" id="UP000199662">
    <property type="component" value="Unassembled WGS sequence"/>
</dbReference>
<accession>A0A1H6W314</accession>
<feature type="transmembrane region" description="Helical" evidence="1">
    <location>
        <begin position="6"/>
        <end position="31"/>
    </location>
</feature>
<evidence type="ECO:0000313" key="3">
    <source>
        <dbReference type="EMBL" id="SEJ11293.1"/>
    </source>
</evidence>
<sequence>MPDIAFFMNLFSVILQYGLIFFIYYFIYLLLKLIYHDLHPALEKKQPESTTANLFVLDSNSSLRQNKFAIDAELSIGRGKENDIVIDDTYISHHHAIINRINNLYVIEDLNSVNHTYLNGKLLAKKTYLQSGDIIKIGLVTFKFER</sequence>
<dbReference type="InterPro" id="IPR000253">
    <property type="entry name" value="FHA_dom"/>
</dbReference>
<dbReference type="SMART" id="SM00240">
    <property type="entry name" value="FHA"/>
    <property type="match status" value="1"/>
</dbReference>
<dbReference type="PANTHER" id="PTHR23308">
    <property type="entry name" value="NUCLEAR INHIBITOR OF PROTEIN PHOSPHATASE-1"/>
    <property type="match status" value="1"/>
</dbReference>
<keyword evidence="1" id="KW-0472">Membrane</keyword>
<dbReference type="InterPro" id="IPR050923">
    <property type="entry name" value="Cell_Proc_Reg/RNA_Proc"/>
</dbReference>
<protein>
    <submittedName>
        <fullName evidence="3">FHA domain-containing protein</fullName>
    </submittedName>
</protein>
<dbReference type="SUPFAM" id="SSF49879">
    <property type="entry name" value="SMAD/FHA domain"/>
    <property type="match status" value="1"/>
</dbReference>
<reference evidence="4" key="1">
    <citation type="submission" date="2016-10" db="EMBL/GenBank/DDBJ databases">
        <authorList>
            <person name="Varghese N."/>
            <person name="Submissions S."/>
        </authorList>
    </citation>
    <scope>NUCLEOTIDE SEQUENCE [LARGE SCALE GENOMIC DNA]</scope>
    <source>
        <strain evidence="4">DSM 2179</strain>
    </source>
</reference>
<evidence type="ECO:0000313" key="4">
    <source>
        <dbReference type="Proteomes" id="UP000199662"/>
    </source>
</evidence>
<dbReference type="CDD" id="cd00060">
    <property type="entry name" value="FHA"/>
    <property type="match status" value="1"/>
</dbReference>